<organism evidence="1 2">
    <name type="scientific">Sorghum bicolor</name>
    <name type="common">Sorghum</name>
    <name type="synonym">Sorghum vulgare</name>
    <dbReference type="NCBI Taxonomy" id="4558"/>
    <lineage>
        <taxon>Eukaryota</taxon>
        <taxon>Viridiplantae</taxon>
        <taxon>Streptophyta</taxon>
        <taxon>Embryophyta</taxon>
        <taxon>Tracheophyta</taxon>
        <taxon>Spermatophyta</taxon>
        <taxon>Magnoliopsida</taxon>
        <taxon>Liliopsida</taxon>
        <taxon>Poales</taxon>
        <taxon>Poaceae</taxon>
        <taxon>PACMAD clade</taxon>
        <taxon>Panicoideae</taxon>
        <taxon>Andropogonodae</taxon>
        <taxon>Andropogoneae</taxon>
        <taxon>Sorghinae</taxon>
        <taxon>Sorghum</taxon>
    </lineage>
</organism>
<proteinExistence type="predicted"/>
<gene>
    <name evidence="1" type="ORF">SORBI_3010G172633</name>
</gene>
<dbReference type="EMBL" id="CM000769">
    <property type="protein sequence ID" value="OQU76600.1"/>
    <property type="molecule type" value="Genomic_DNA"/>
</dbReference>
<sequence length="131" mass="14273">MIDADLMSCMSHRQISQLVPISSSLPLHPSLSISFPSCAAARSHRQIRISLTDLDHRALTDVPVHYRSGNNGGSGGVSDDDGVWRHIISSERTPAGADNFVHLLCQSQQYSPGVSTSVRDALRPCILQWPL</sequence>
<evidence type="ECO:0000313" key="2">
    <source>
        <dbReference type="Proteomes" id="UP000000768"/>
    </source>
</evidence>
<reference evidence="1 2" key="1">
    <citation type="journal article" date="2009" name="Nature">
        <title>The Sorghum bicolor genome and the diversification of grasses.</title>
        <authorList>
            <person name="Paterson A.H."/>
            <person name="Bowers J.E."/>
            <person name="Bruggmann R."/>
            <person name="Dubchak I."/>
            <person name="Grimwood J."/>
            <person name="Gundlach H."/>
            <person name="Haberer G."/>
            <person name="Hellsten U."/>
            <person name="Mitros T."/>
            <person name="Poliakov A."/>
            <person name="Schmutz J."/>
            <person name="Spannagl M."/>
            <person name="Tang H."/>
            <person name="Wang X."/>
            <person name="Wicker T."/>
            <person name="Bharti A.K."/>
            <person name="Chapman J."/>
            <person name="Feltus F.A."/>
            <person name="Gowik U."/>
            <person name="Grigoriev I.V."/>
            <person name="Lyons E."/>
            <person name="Maher C.A."/>
            <person name="Martis M."/>
            <person name="Narechania A."/>
            <person name="Otillar R.P."/>
            <person name="Penning B.W."/>
            <person name="Salamov A.A."/>
            <person name="Wang Y."/>
            <person name="Zhang L."/>
            <person name="Carpita N.C."/>
            <person name="Freeling M."/>
            <person name="Gingle A.R."/>
            <person name="Hash C.T."/>
            <person name="Keller B."/>
            <person name="Klein P."/>
            <person name="Kresovich S."/>
            <person name="McCann M.C."/>
            <person name="Ming R."/>
            <person name="Peterson D.G."/>
            <person name="Mehboob-ur-Rahman"/>
            <person name="Ware D."/>
            <person name="Westhoff P."/>
            <person name="Mayer K.F."/>
            <person name="Messing J."/>
            <person name="Rokhsar D.S."/>
        </authorList>
    </citation>
    <scope>NUCLEOTIDE SEQUENCE [LARGE SCALE GENOMIC DNA]</scope>
    <source>
        <strain evidence="2">cv. BTx623</strain>
    </source>
</reference>
<dbReference type="Proteomes" id="UP000000768">
    <property type="component" value="Chromosome 10"/>
</dbReference>
<dbReference type="InParanoid" id="A0A1W0VTL2"/>
<keyword evidence="2" id="KW-1185">Reference proteome</keyword>
<accession>A0A1W0VTL2</accession>
<dbReference type="Gramene" id="OQU76600">
    <property type="protein sequence ID" value="OQU76600"/>
    <property type="gene ID" value="SORBI_3010G172633"/>
</dbReference>
<evidence type="ECO:0000313" key="1">
    <source>
        <dbReference type="EMBL" id="OQU76600.1"/>
    </source>
</evidence>
<name>A0A1W0VTL2_SORBI</name>
<dbReference type="AlphaFoldDB" id="A0A1W0VTL2"/>
<reference evidence="2" key="2">
    <citation type="journal article" date="2018" name="Plant J.">
        <title>The Sorghum bicolor reference genome: improved assembly, gene annotations, a transcriptome atlas, and signatures of genome organization.</title>
        <authorList>
            <person name="McCormick R.F."/>
            <person name="Truong S.K."/>
            <person name="Sreedasyam A."/>
            <person name="Jenkins J."/>
            <person name="Shu S."/>
            <person name="Sims D."/>
            <person name="Kennedy M."/>
            <person name="Amirebrahimi M."/>
            <person name="Weers B.D."/>
            <person name="McKinley B."/>
            <person name="Mattison A."/>
            <person name="Morishige D.T."/>
            <person name="Grimwood J."/>
            <person name="Schmutz J."/>
            <person name="Mullet J.E."/>
        </authorList>
    </citation>
    <scope>NUCLEOTIDE SEQUENCE [LARGE SCALE GENOMIC DNA]</scope>
    <source>
        <strain evidence="2">cv. BTx623</strain>
    </source>
</reference>
<protein>
    <submittedName>
        <fullName evidence="1">Uncharacterized protein</fullName>
    </submittedName>
</protein>